<dbReference type="InterPro" id="IPR002110">
    <property type="entry name" value="Ankyrin_rpt"/>
</dbReference>
<protein>
    <submittedName>
        <fullName evidence="4">Uncharacterized protein</fullName>
    </submittedName>
</protein>
<dbReference type="RefSeq" id="XP_056750182.1">
    <property type="nucleotide sequence ID" value="XM_056901514.1"/>
</dbReference>
<evidence type="ECO:0000256" key="2">
    <source>
        <dbReference type="ARBA" id="ARBA00023043"/>
    </source>
</evidence>
<dbReference type="GO" id="GO:0071356">
    <property type="term" value="P:cellular response to tumor necrosis factor"/>
    <property type="evidence" value="ECO:0007669"/>
    <property type="project" value="TreeGrafter"/>
</dbReference>
<accession>A0AAD6DV07</accession>
<evidence type="ECO:0000313" key="4">
    <source>
        <dbReference type="EMBL" id="KAJ5593556.1"/>
    </source>
</evidence>
<dbReference type="SUPFAM" id="SSF48403">
    <property type="entry name" value="Ankyrin repeat"/>
    <property type="match status" value="1"/>
</dbReference>
<dbReference type="PROSITE" id="PS50297">
    <property type="entry name" value="ANK_REP_REGION"/>
    <property type="match status" value="1"/>
</dbReference>
<comment type="caution">
    <text evidence="4">The sequence shown here is derived from an EMBL/GenBank/DDBJ whole genome shotgun (WGS) entry which is preliminary data.</text>
</comment>
<keyword evidence="5" id="KW-1185">Reference proteome</keyword>
<dbReference type="InterPro" id="IPR036770">
    <property type="entry name" value="Ankyrin_rpt-contain_sf"/>
</dbReference>
<keyword evidence="2 3" id="KW-0040">ANK repeat</keyword>
<feature type="repeat" description="ANK" evidence="3">
    <location>
        <begin position="214"/>
        <end position="246"/>
    </location>
</feature>
<reference evidence="4" key="1">
    <citation type="journal article" date="2023" name="IMA Fungus">
        <title>Comparative genomic study of the Penicillium genus elucidates a diverse pangenome and 15 lateral gene transfer events.</title>
        <authorList>
            <person name="Petersen C."/>
            <person name="Sorensen T."/>
            <person name="Nielsen M.R."/>
            <person name="Sondergaard T.E."/>
            <person name="Sorensen J.L."/>
            <person name="Fitzpatrick D.A."/>
            <person name="Frisvad J.C."/>
            <person name="Nielsen K.L."/>
        </authorList>
    </citation>
    <scope>NUCLEOTIDE SEQUENCE</scope>
    <source>
        <strain evidence="4">IBT 12815</strain>
    </source>
</reference>
<dbReference type="GeneID" id="81591756"/>
<dbReference type="SMART" id="SM00248">
    <property type="entry name" value="ANK"/>
    <property type="match status" value="5"/>
</dbReference>
<dbReference type="Pfam" id="PF12796">
    <property type="entry name" value="Ank_2"/>
    <property type="match status" value="1"/>
</dbReference>
<dbReference type="AlphaFoldDB" id="A0AAD6DV07"/>
<name>A0AAD6DV07_9EURO</name>
<dbReference type="GO" id="GO:0051059">
    <property type="term" value="F:NF-kappaB binding"/>
    <property type="evidence" value="ECO:0007669"/>
    <property type="project" value="TreeGrafter"/>
</dbReference>
<dbReference type="PROSITE" id="PS50088">
    <property type="entry name" value="ANK_REPEAT"/>
    <property type="match status" value="2"/>
</dbReference>
<proteinExistence type="predicted"/>
<evidence type="ECO:0000256" key="1">
    <source>
        <dbReference type="ARBA" id="ARBA00022737"/>
    </source>
</evidence>
<sequence>MSNASFRLESFRPWNPFQDKSQPLRDSLDICRYPSPVSMTPTPPPSNPVDPVSKSQYIHAHEPGRHPIPDRPPLEVCLDDGLHSDAQPTRHEPENLRFTTLTSPHAETFDSEDVLQLQDLPSAEDIDSAPISDNGCLGAEHRSPGFESCDLDPGVILEGHNTIVEILLDAGADVNAQGGEYGNALQAAAALGGSPEKVKILLDAGADVNAQGGQHGSPFLAAIYSGHADLIEILFHAGADIGLADALDQTPLHIAALKDMAHLLFRFPQLASAINKRNKLLQTPLHLAICFGHIHFAIKLLHLGAGPSLPDGYGRHAMDWQGTLMREILERCPRLSLTPHKIQESIVQQSLFYLSDHLRKSFGRDIPLDGGAPVDFALLFADAALVPSDGNAFYFGPIR</sequence>
<dbReference type="PANTHER" id="PTHR46680:SF3">
    <property type="entry name" value="NF-KAPPA-B INHIBITOR CACTUS"/>
    <property type="match status" value="1"/>
</dbReference>
<gene>
    <name evidence="4" type="ORF">N7537_010460</name>
</gene>
<dbReference type="InterPro" id="IPR051070">
    <property type="entry name" value="NF-kappa-B_inhibitor"/>
</dbReference>
<dbReference type="GO" id="GO:0005829">
    <property type="term" value="C:cytosol"/>
    <property type="evidence" value="ECO:0007669"/>
    <property type="project" value="TreeGrafter"/>
</dbReference>
<keyword evidence="1" id="KW-0677">Repeat</keyword>
<organism evidence="4 5">
    <name type="scientific">Penicillium hordei</name>
    <dbReference type="NCBI Taxonomy" id="40994"/>
    <lineage>
        <taxon>Eukaryota</taxon>
        <taxon>Fungi</taxon>
        <taxon>Dikarya</taxon>
        <taxon>Ascomycota</taxon>
        <taxon>Pezizomycotina</taxon>
        <taxon>Eurotiomycetes</taxon>
        <taxon>Eurotiomycetidae</taxon>
        <taxon>Eurotiales</taxon>
        <taxon>Aspergillaceae</taxon>
        <taxon>Penicillium</taxon>
    </lineage>
</organism>
<dbReference type="EMBL" id="JAQJAE010000005">
    <property type="protein sequence ID" value="KAJ5593556.1"/>
    <property type="molecule type" value="Genomic_DNA"/>
</dbReference>
<dbReference type="Pfam" id="PF00023">
    <property type="entry name" value="Ank"/>
    <property type="match status" value="1"/>
</dbReference>
<feature type="repeat" description="ANK" evidence="3">
    <location>
        <begin position="280"/>
        <end position="312"/>
    </location>
</feature>
<reference evidence="4" key="2">
    <citation type="submission" date="2023-01" db="EMBL/GenBank/DDBJ databases">
        <authorList>
            <person name="Petersen C."/>
        </authorList>
    </citation>
    <scope>NUCLEOTIDE SEQUENCE</scope>
    <source>
        <strain evidence="4">IBT 12815</strain>
    </source>
</reference>
<dbReference type="Proteomes" id="UP001213799">
    <property type="component" value="Unassembled WGS sequence"/>
</dbReference>
<evidence type="ECO:0000313" key="5">
    <source>
        <dbReference type="Proteomes" id="UP001213799"/>
    </source>
</evidence>
<dbReference type="Gene3D" id="1.25.40.20">
    <property type="entry name" value="Ankyrin repeat-containing domain"/>
    <property type="match status" value="1"/>
</dbReference>
<evidence type="ECO:0000256" key="3">
    <source>
        <dbReference type="PROSITE-ProRule" id="PRU00023"/>
    </source>
</evidence>
<dbReference type="PANTHER" id="PTHR46680">
    <property type="entry name" value="NF-KAPPA-B INHIBITOR ALPHA"/>
    <property type="match status" value="1"/>
</dbReference>